<organism evidence="1 2">
    <name type="scientific">Acinetobacter courvalinii</name>
    <dbReference type="NCBI Taxonomy" id="280147"/>
    <lineage>
        <taxon>Bacteria</taxon>
        <taxon>Pseudomonadati</taxon>
        <taxon>Pseudomonadota</taxon>
        <taxon>Gammaproteobacteria</taxon>
        <taxon>Moraxellales</taxon>
        <taxon>Moraxellaceae</taxon>
        <taxon>Acinetobacter</taxon>
    </lineage>
</organism>
<sequence length="63" mass="7437">MPTLSWLGKEKVVNHHLDVPFFVLDKKYSFDTQRNATQRNATQRNATQRNATQYYTKKINLIP</sequence>
<proteinExistence type="predicted"/>
<reference evidence="1" key="1">
    <citation type="submission" date="2022-09" db="EMBL/GenBank/DDBJ databases">
        <title>Intensive care unit water sources are persistently colonized with multi-drug resistant bacteria and are the site of extensive horizontal gene transfer of antibiotic resistance genes.</title>
        <authorList>
            <person name="Diorio-Toth L."/>
        </authorList>
    </citation>
    <scope>NUCLEOTIDE SEQUENCE</scope>
    <source>
        <strain evidence="1">GD04005</strain>
    </source>
</reference>
<dbReference type="RefSeq" id="WP_279694671.1">
    <property type="nucleotide sequence ID" value="NZ_JAOEEO010000001.1"/>
</dbReference>
<dbReference type="AlphaFoldDB" id="A0AA42LDS7"/>
<accession>A0AA42LDS7</accession>
<evidence type="ECO:0000313" key="1">
    <source>
        <dbReference type="EMBL" id="MDH0563080.1"/>
    </source>
</evidence>
<protein>
    <submittedName>
        <fullName evidence="1">Uncharacterized protein</fullName>
    </submittedName>
</protein>
<dbReference type="Proteomes" id="UP001159329">
    <property type="component" value="Unassembled WGS sequence"/>
</dbReference>
<gene>
    <name evidence="1" type="ORF">N7644_05200</name>
</gene>
<dbReference type="EMBL" id="JAOEEO010000001">
    <property type="protein sequence ID" value="MDH0563080.1"/>
    <property type="molecule type" value="Genomic_DNA"/>
</dbReference>
<evidence type="ECO:0000313" key="2">
    <source>
        <dbReference type="Proteomes" id="UP001159329"/>
    </source>
</evidence>
<name>A0AA42LDS7_9GAMM</name>
<comment type="caution">
    <text evidence="1">The sequence shown here is derived from an EMBL/GenBank/DDBJ whole genome shotgun (WGS) entry which is preliminary data.</text>
</comment>